<dbReference type="EMBL" id="AUSU01005124">
    <property type="protein sequence ID" value="EPS63986.1"/>
    <property type="molecule type" value="Genomic_DNA"/>
</dbReference>
<evidence type="ECO:0000313" key="4">
    <source>
        <dbReference type="Proteomes" id="UP000015453"/>
    </source>
</evidence>
<evidence type="ECO:0000256" key="1">
    <source>
        <dbReference type="SAM" id="MobiDB-lite"/>
    </source>
</evidence>
<keyword evidence="2" id="KW-0472">Membrane</keyword>
<feature type="transmembrane region" description="Helical" evidence="2">
    <location>
        <begin position="309"/>
        <end position="328"/>
    </location>
</feature>
<keyword evidence="4" id="KW-1185">Reference proteome</keyword>
<keyword evidence="2" id="KW-1133">Transmembrane helix</keyword>
<keyword evidence="2" id="KW-0812">Transmembrane</keyword>
<comment type="caution">
    <text evidence="3">The sequence shown here is derived from an EMBL/GenBank/DDBJ whole genome shotgun (WGS) entry which is preliminary data.</text>
</comment>
<dbReference type="AlphaFoldDB" id="S8CHE3"/>
<evidence type="ECO:0000313" key="3">
    <source>
        <dbReference type="EMBL" id="EPS63986.1"/>
    </source>
</evidence>
<gene>
    <name evidence="3" type="ORF">M569_10802</name>
</gene>
<accession>S8CHE3</accession>
<dbReference type="PANTHER" id="PTHR35490">
    <property type="entry name" value="BACTERIOPHAGE N4 ADSORPTION B PROTEIN"/>
    <property type="match status" value="1"/>
</dbReference>
<proteinExistence type="predicted"/>
<feature type="non-terminal residue" evidence="3">
    <location>
        <position position="329"/>
    </location>
</feature>
<dbReference type="OrthoDB" id="1923043at2759"/>
<name>S8CHE3_9LAMI</name>
<sequence>MPRRNGSFSTTGFERKDHWTRISPALYAIPKSTPLPDSPSSFSPSPYVINHKRRGPGLVKSYSEVDVSSFSEQPTDGDSSNAGENNLDSLGNGTCDNHHVVGDGVAESAAAAAADGVSPDDEFEDLFESASIRSVEGSANPTTPVAEFYDAWEELSSDSGNQISAKHSENEFRGMRLSLLMEMEKRERAEETLNHMRNQWQLIASKLSDLGVWIPSNLLEEDEQILEAVSQQASVARFVSESIVRGQAKAEIQMETEAQINQKNTEIARLHDKLRYYEAVNHEMSQRNQEIVAESTRRVRQRRKRRQKWIWGSIAASAMVAGSAFVVYS</sequence>
<evidence type="ECO:0000256" key="2">
    <source>
        <dbReference type="SAM" id="Phobius"/>
    </source>
</evidence>
<organism evidence="3 4">
    <name type="scientific">Genlisea aurea</name>
    <dbReference type="NCBI Taxonomy" id="192259"/>
    <lineage>
        <taxon>Eukaryota</taxon>
        <taxon>Viridiplantae</taxon>
        <taxon>Streptophyta</taxon>
        <taxon>Embryophyta</taxon>
        <taxon>Tracheophyta</taxon>
        <taxon>Spermatophyta</taxon>
        <taxon>Magnoliopsida</taxon>
        <taxon>eudicotyledons</taxon>
        <taxon>Gunneridae</taxon>
        <taxon>Pentapetalae</taxon>
        <taxon>asterids</taxon>
        <taxon>lamiids</taxon>
        <taxon>Lamiales</taxon>
        <taxon>Lentibulariaceae</taxon>
        <taxon>Genlisea</taxon>
    </lineage>
</organism>
<protein>
    <submittedName>
        <fullName evidence="3">Uncharacterized protein</fullName>
    </submittedName>
</protein>
<feature type="compositionally biased region" description="Polar residues" evidence="1">
    <location>
        <begin position="66"/>
        <end position="95"/>
    </location>
</feature>
<dbReference type="PANTHER" id="PTHR35490:SF2">
    <property type="entry name" value="BACTERIOPHAGE N4 ADSORPTION B PROTEIN"/>
    <property type="match status" value="1"/>
</dbReference>
<dbReference type="Proteomes" id="UP000015453">
    <property type="component" value="Unassembled WGS sequence"/>
</dbReference>
<feature type="region of interest" description="Disordered" evidence="1">
    <location>
        <begin position="29"/>
        <end position="99"/>
    </location>
</feature>
<reference evidence="3 4" key="1">
    <citation type="journal article" date="2013" name="BMC Genomics">
        <title>The miniature genome of a carnivorous plant Genlisea aurea contains a low number of genes and short non-coding sequences.</title>
        <authorList>
            <person name="Leushkin E.V."/>
            <person name="Sutormin R.A."/>
            <person name="Nabieva E.R."/>
            <person name="Penin A.A."/>
            <person name="Kondrashov A.S."/>
            <person name="Logacheva M.D."/>
        </authorList>
    </citation>
    <scope>NUCLEOTIDE SEQUENCE [LARGE SCALE GENOMIC DNA]</scope>
</reference>
<feature type="compositionally biased region" description="Low complexity" evidence="1">
    <location>
        <begin position="32"/>
        <end position="46"/>
    </location>
</feature>